<name>A0A0X3UYJ8_9ACTN</name>
<sequence length="192" mass="20335">MSATKRKPSGPVRRAASAVIILLMTGCGSPESPPATPINDVDVMFLQMGLAQIAEGDKILTLAERRAANPALRTIATELRGQWHSESGTMERWLLGWSKPVTVDPSAETHAGHGDLHALRDADFDELAAAQGAGFDRTAVSLLLGTLHNGMETLLMESSGGAYPPAKDLATRMTVTRQAQIQRLLKIAAAGG</sequence>
<protein>
    <recommendedName>
        <fullName evidence="1">DUF305 domain-containing protein</fullName>
    </recommendedName>
</protein>
<gene>
    <name evidence="2" type="ORF">ADL15_11225</name>
</gene>
<evidence type="ECO:0000313" key="2">
    <source>
        <dbReference type="EMBL" id="KUL37591.1"/>
    </source>
</evidence>
<reference evidence="2 3" key="1">
    <citation type="submission" date="2015-10" db="EMBL/GenBank/DDBJ databases">
        <authorList>
            <person name="Gilbert D.G."/>
        </authorList>
    </citation>
    <scope>NUCLEOTIDE SEQUENCE [LARGE SCALE GENOMIC DNA]</scope>
    <source>
        <strain evidence="2 3">NRRL B-16712</strain>
    </source>
</reference>
<dbReference type="RefSeq" id="WP_067688051.1">
    <property type="nucleotide sequence ID" value="NZ_LLZH01000071.1"/>
</dbReference>
<organism evidence="2 3">
    <name type="scientific">Actinoplanes awajinensis subsp. mycoplanecinus</name>
    <dbReference type="NCBI Taxonomy" id="135947"/>
    <lineage>
        <taxon>Bacteria</taxon>
        <taxon>Bacillati</taxon>
        <taxon>Actinomycetota</taxon>
        <taxon>Actinomycetes</taxon>
        <taxon>Micromonosporales</taxon>
        <taxon>Micromonosporaceae</taxon>
        <taxon>Actinoplanes</taxon>
    </lineage>
</organism>
<dbReference type="PROSITE" id="PS51257">
    <property type="entry name" value="PROKAR_LIPOPROTEIN"/>
    <property type="match status" value="1"/>
</dbReference>
<dbReference type="Gene3D" id="1.20.1260.10">
    <property type="match status" value="1"/>
</dbReference>
<dbReference type="AlphaFoldDB" id="A0A0X3UYJ8"/>
<feature type="domain" description="DUF305" evidence="1">
    <location>
        <begin position="42"/>
        <end position="186"/>
    </location>
</feature>
<dbReference type="InterPro" id="IPR012347">
    <property type="entry name" value="Ferritin-like"/>
</dbReference>
<dbReference type="EMBL" id="LLZH01000071">
    <property type="protein sequence ID" value="KUL37591.1"/>
    <property type="molecule type" value="Genomic_DNA"/>
</dbReference>
<dbReference type="Proteomes" id="UP000053244">
    <property type="component" value="Unassembled WGS sequence"/>
</dbReference>
<evidence type="ECO:0000313" key="3">
    <source>
        <dbReference type="Proteomes" id="UP000053244"/>
    </source>
</evidence>
<comment type="caution">
    <text evidence="2">The sequence shown here is derived from an EMBL/GenBank/DDBJ whole genome shotgun (WGS) entry which is preliminary data.</text>
</comment>
<evidence type="ECO:0000259" key="1">
    <source>
        <dbReference type="Pfam" id="PF03713"/>
    </source>
</evidence>
<dbReference type="Pfam" id="PF03713">
    <property type="entry name" value="DUF305"/>
    <property type="match status" value="1"/>
</dbReference>
<proteinExistence type="predicted"/>
<dbReference type="OrthoDB" id="26872at2"/>
<dbReference type="InterPro" id="IPR005183">
    <property type="entry name" value="DUF305_CopM-like"/>
</dbReference>
<accession>A0A0X3UYJ8</accession>
<keyword evidence="3" id="KW-1185">Reference proteome</keyword>